<dbReference type="InterPro" id="IPR025164">
    <property type="entry name" value="Toastrack_DUF4097"/>
</dbReference>
<evidence type="ECO:0000259" key="1">
    <source>
        <dbReference type="Pfam" id="PF13349"/>
    </source>
</evidence>
<protein>
    <submittedName>
        <fullName evidence="2">DUF4097 domain-containing protein</fullName>
    </submittedName>
</protein>
<dbReference type="PANTHER" id="PTHR34094:SF1">
    <property type="entry name" value="PROTEIN FAM185A"/>
    <property type="match status" value="1"/>
</dbReference>
<keyword evidence="3" id="KW-1185">Reference proteome</keyword>
<dbReference type="Proteomes" id="UP001597343">
    <property type="component" value="Unassembled WGS sequence"/>
</dbReference>
<comment type="caution">
    <text evidence="2">The sequence shown here is derived from an EMBL/GenBank/DDBJ whole genome shotgun (WGS) entry which is preliminary data.</text>
</comment>
<dbReference type="PANTHER" id="PTHR34094">
    <property type="match status" value="1"/>
</dbReference>
<gene>
    <name evidence="2" type="ORF">ACFSOY_05000</name>
</gene>
<organism evidence="2 3">
    <name type="scientific">Tumebacillus lipolyticus</name>
    <dbReference type="NCBI Taxonomy" id="1280370"/>
    <lineage>
        <taxon>Bacteria</taxon>
        <taxon>Bacillati</taxon>
        <taxon>Bacillota</taxon>
        <taxon>Bacilli</taxon>
        <taxon>Bacillales</taxon>
        <taxon>Alicyclobacillaceae</taxon>
        <taxon>Tumebacillus</taxon>
    </lineage>
</organism>
<evidence type="ECO:0000313" key="2">
    <source>
        <dbReference type="EMBL" id="MFD2169379.1"/>
    </source>
</evidence>
<dbReference type="Pfam" id="PF13349">
    <property type="entry name" value="DUF4097"/>
    <property type="match status" value="1"/>
</dbReference>
<name>A0ABW4ZVN5_9BACL</name>
<feature type="domain" description="DUF4097" evidence="1">
    <location>
        <begin position="98"/>
        <end position="333"/>
    </location>
</feature>
<evidence type="ECO:0000313" key="3">
    <source>
        <dbReference type="Proteomes" id="UP001597343"/>
    </source>
</evidence>
<sequence>MFSFLLGSRAKFEGSQEVTRSLEGDAHKARVKVHNGRIRIKQAEQETVRALVRVVVKGELAEDIRDMSDVERFWTLEQRGDTILFEQLECTQLFSGSSISVSVDLILPRSVCKVELISHNGSIEAQDIVGALDAHTHNGSVDISHVKSENGSVKVRSHHGSLQLKGIKADRLTAETANGSIELETVVAHVELDTRHGSVDARHVDGRLHLLSRNGSLRVENVTGNLKAETHNGKIVVENCQQNAILHTHNGSVRVKNKCDVAGDWRVMTHNGSIELLLPQNVDATFRLKTSAGKVTGDLLQIQSRGIVNNFSIKNGEGKHLIDVETHRGSIEVSGMK</sequence>
<reference evidence="3" key="1">
    <citation type="journal article" date="2019" name="Int. J. Syst. Evol. Microbiol.">
        <title>The Global Catalogue of Microorganisms (GCM) 10K type strain sequencing project: providing services to taxonomists for standard genome sequencing and annotation.</title>
        <authorList>
            <consortium name="The Broad Institute Genomics Platform"/>
            <consortium name="The Broad Institute Genome Sequencing Center for Infectious Disease"/>
            <person name="Wu L."/>
            <person name="Ma J."/>
        </authorList>
    </citation>
    <scope>NUCLEOTIDE SEQUENCE [LARGE SCALE GENOMIC DNA]</scope>
    <source>
        <strain evidence="3">CGMCC 1.13574</strain>
    </source>
</reference>
<accession>A0ABW4ZVN5</accession>
<proteinExistence type="predicted"/>
<dbReference type="EMBL" id="JBHUIO010000002">
    <property type="protein sequence ID" value="MFD2169379.1"/>
    <property type="molecule type" value="Genomic_DNA"/>
</dbReference>
<dbReference type="RefSeq" id="WP_386044422.1">
    <property type="nucleotide sequence ID" value="NZ_JBHUIO010000002.1"/>
</dbReference>